<gene>
    <name evidence="10" type="ORF">Amon01_000083000</name>
</gene>
<feature type="region of interest" description="Disordered" evidence="7">
    <location>
        <begin position="22"/>
        <end position="72"/>
    </location>
</feature>
<dbReference type="Proteomes" id="UP001165063">
    <property type="component" value="Unassembled WGS sequence"/>
</dbReference>
<dbReference type="SFLD" id="SFLDG00358">
    <property type="entry name" value="Main_(cytGST)"/>
    <property type="match status" value="1"/>
</dbReference>
<dbReference type="GO" id="GO:0008104">
    <property type="term" value="P:intracellular protein localization"/>
    <property type="evidence" value="ECO:0007669"/>
    <property type="project" value="UniProtKB-ARBA"/>
</dbReference>
<dbReference type="SUPFAM" id="SSF52833">
    <property type="entry name" value="Thioredoxin-like"/>
    <property type="match status" value="1"/>
</dbReference>
<dbReference type="Gene3D" id="1.20.1050.10">
    <property type="match status" value="1"/>
</dbReference>
<comment type="similarity">
    <text evidence="1 6">Belongs to the GST superfamily.</text>
</comment>
<dbReference type="Pfam" id="PF02798">
    <property type="entry name" value="GST_N"/>
    <property type="match status" value="1"/>
</dbReference>
<dbReference type="InterPro" id="IPR036249">
    <property type="entry name" value="Thioredoxin-like_sf"/>
</dbReference>
<name>A0A9W7DD84_AMBMO</name>
<evidence type="ECO:0000256" key="5">
    <source>
        <dbReference type="ARBA" id="ARBA00074210"/>
    </source>
</evidence>
<evidence type="ECO:0000256" key="2">
    <source>
        <dbReference type="ARBA" id="ARBA00011738"/>
    </source>
</evidence>
<evidence type="ECO:0000256" key="6">
    <source>
        <dbReference type="PIRNR" id="PIRNR037861"/>
    </source>
</evidence>
<keyword evidence="11" id="KW-1185">Reference proteome</keyword>
<organism evidence="10 11">
    <name type="scientific">Ambrosiozyma monospora</name>
    <name type="common">Yeast</name>
    <name type="synonym">Endomycopsis monosporus</name>
    <dbReference type="NCBI Taxonomy" id="43982"/>
    <lineage>
        <taxon>Eukaryota</taxon>
        <taxon>Fungi</taxon>
        <taxon>Dikarya</taxon>
        <taxon>Ascomycota</taxon>
        <taxon>Saccharomycotina</taxon>
        <taxon>Pichiomycetes</taxon>
        <taxon>Pichiales</taxon>
        <taxon>Pichiaceae</taxon>
        <taxon>Ambrosiozyma</taxon>
    </lineage>
</organism>
<dbReference type="AlphaFoldDB" id="A0A9W7DD84"/>
<dbReference type="PROSITE" id="PS50404">
    <property type="entry name" value="GST_NTER"/>
    <property type="match status" value="1"/>
</dbReference>
<dbReference type="Gene3D" id="3.40.30.10">
    <property type="entry name" value="Glutaredoxin"/>
    <property type="match status" value="1"/>
</dbReference>
<feature type="domain" description="GST C-terminal" evidence="9">
    <location>
        <begin position="186"/>
        <end position="336"/>
    </location>
</feature>
<comment type="caution">
    <text evidence="10">The sequence shown here is derived from an EMBL/GenBank/DDBJ whole genome shotgun (WGS) entry which is preliminary data.</text>
</comment>
<dbReference type="OrthoDB" id="422574at2759"/>
<dbReference type="CDD" id="cd03048">
    <property type="entry name" value="GST_N_Ure2p_like"/>
    <property type="match status" value="1"/>
</dbReference>
<dbReference type="GO" id="GO:0006808">
    <property type="term" value="P:regulation of nitrogen utilization"/>
    <property type="evidence" value="ECO:0007669"/>
    <property type="project" value="InterPro"/>
</dbReference>
<evidence type="ECO:0000313" key="11">
    <source>
        <dbReference type="Proteomes" id="UP001165063"/>
    </source>
</evidence>
<dbReference type="SFLD" id="SFLDS00019">
    <property type="entry name" value="Glutathione_Transferase_(cytos"/>
    <property type="match status" value="1"/>
</dbReference>
<proteinExistence type="inferred from homology"/>
<dbReference type="Pfam" id="PF00043">
    <property type="entry name" value="GST_C"/>
    <property type="match status" value="1"/>
</dbReference>
<comment type="subunit">
    <text evidence="2 6">Homodimer.</text>
</comment>
<dbReference type="InterPro" id="IPR036282">
    <property type="entry name" value="Glutathione-S-Trfase_C_sf"/>
</dbReference>
<dbReference type="GO" id="GO:0042128">
    <property type="term" value="P:nitrate assimilation"/>
    <property type="evidence" value="ECO:0007669"/>
    <property type="project" value="UniProtKB-KW"/>
</dbReference>
<evidence type="ECO:0000259" key="9">
    <source>
        <dbReference type="PROSITE" id="PS50405"/>
    </source>
</evidence>
<comment type="function">
    <text evidence="4">Plays an important role in the cellular response to the nitrogen source. URE2 gene plays a major part in the repression of GLN1 and GDH2 genes by glutamine, and is required for the inactivation of glutamine synthetase. URE2 gene product may catalytically inactivate GLN3 in response to an increase in the intracellular concentration of glutamine.</text>
</comment>
<dbReference type="InterPro" id="IPR004045">
    <property type="entry name" value="Glutathione_S-Trfase_N"/>
</dbReference>
<dbReference type="PANTHER" id="PTHR44051:SF3">
    <property type="entry name" value="TRANSCRIPTIONAL REGULATOR URE2"/>
    <property type="match status" value="1"/>
</dbReference>
<dbReference type="EMBL" id="BSXU01000234">
    <property type="protein sequence ID" value="GMG19907.1"/>
    <property type="molecule type" value="Genomic_DNA"/>
</dbReference>
<dbReference type="FunFam" id="1.20.1050.10:FF:000034">
    <property type="entry name" value="Transcriptional regulator URE2"/>
    <property type="match status" value="1"/>
</dbReference>
<dbReference type="PANTHER" id="PTHR44051">
    <property type="entry name" value="GLUTATHIONE S-TRANSFERASE-RELATED"/>
    <property type="match status" value="1"/>
</dbReference>
<keyword evidence="3 6" id="KW-0534">Nitrate assimilation</keyword>
<evidence type="ECO:0000313" key="10">
    <source>
        <dbReference type="EMBL" id="GMG19907.1"/>
    </source>
</evidence>
<reference evidence="10" key="1">
    <citation type="submission" date="2023-04" db="EMBL/GenBank/DDBJ databases">
        <title>Ambrosiozyma monospora NBRC 1965.</title>
        <authorList>
            <person name="Ichikawa N."/>
            <person name="Sato H."/>
            <person name="Tonouchi N."/>
        </authorList>
    </citation>
    <scope>NUCLEOTIDE SEQUENCE</scope>
    <source>
        <strain evidence="10">NBRC 1965</strain>
    </source>
</reference>
<dbReference type="PROSITE" id="PS50405">
    <property type="entry name" value="GST_CTER"/>
    <property type="match status" value="1"/>
</dbReference>
<evidence type="ECO:0000256" key="1">
    <source>
        <dbReference type="ARBA" id="ARBA00007409"/>
    </source>
</evidence>
<feature type="domain" description="GST N-terminal" evidence="8">
    <location>
        <begin position="91"/>
        <end position="177"/>
    </location>
</feature>
<accession>A0A9W7DD84</accession>
<dbReference type="SUPFAM" id="SSF47616">
    <property type="entry name" value="GST C-terminal domain-like"/>
    <property type="match status" value="1"/>
</dbReference>
<evidence type="ECO:0000259" key="8">
    <source>
        <dbReference type="PROSITE" id="PS50404"/>
    </source>
</evidence>
<dbReference type="InterPro" id="IPR017298">
    <property type="entry name" value="Ure2"/>
</dbReference>
<evidence type="ECO:0000256" key="3">
    <source>
        <dbReference type="ARBA" id="ARBA00023063"/>
    </source>
</evidence>
<dbReference type="InterPro" id="IPR004046">
    <property type="entry name" value="GST_C"/>
</dbReference>
<protein>
    <recommendedName>
        <fullName evidence="5 6">Protein URE2</fullName>
    </recommendedName>
</protein>
<dbReference type="GO" id="GO:0003714">
    <property type="term" value="F:transcription corepressor activity"/>
    <property type="evidence" value="ECO:0007669"/>
    <property type="project" value="InterPro"/>
</dbReference>
<sequence length="336" mass="38673">MHPNSHISNLSAGLRNVHLSAQNQQQQQPLNINQSQQNQDNSIPESQQYQFQQQPITSQTIQSQYEQETSQQLDDHSVSKLKLFFENTPDEGFTLISHRSAPNGFKIAVVLSELGYNYNTILLDFNKGEQRTPEFLTINPNGRVPALIDHTNPEQQVSIWESGAIIIYLVEKKLKEYGQCSIWSDNLVEQSQILSWLFFQTSGHSPMIGQALHFRYFHSTNVPSAIDRYTDEVRRVYGVIEMALAERREAIIMELDQENAASYSQGLTPLSQSRYFDYPIWLVGDRVTIADLCFVTWNYVVDRIGIDLKAEFPEVYKWTKHMMRRPAVLRALKGSE</sequence>
<evidence type="ECO:0000256" key="4">
    <source>
        <dbReference type="ARBA" id="ARBA00058785"/>
    </source>
</evidence>
<feature type="compositionally biased region" description="Low complexity" evidence="7">
    <location>
        <begin position="22"/>
        <end position="65"/>
    </location>
</feature>
<evidence type="ECO:0000256" key="7">
    <source>
        <dbReference type="SAM" id="MobiDB-lite"/>
    </source>
</evidence>
<dbReference type="InterPro" id="IPR010987">
    <property type="entry name" value="Glutathione-S-Trfase_C-like"/>
</dbReference>
<dbReference type="PIRSF" id="PIRSF037861">
    <property type="entry name" value="Prion_URE2"/>
    <property type="match status" value="1"/>
</dbReference>
<dbReference type="InterPro" id="IPR040079">
    <property type="entry name" value="Glutathione_S-Trfase"/>
</dbReference>